<dbReference type="GO" id="GO:0005759">
    <property type="term" value="C:mitochondrial matrix"/>
    <property type="evidence" value="ECO:0007669"/>
    <property type="project" value="UniProtKB-SubCell"/>
</dbReference>
<dbReference type="InterPro" id="IPR024077">
    <property type="entry name" value="Neurolysin/TOP_dom2"/>
</dbReference>
<evidence type="ECO:0000256" key="11">
    <source>
        <dbReference type="ARBA" id="ARBA00023128"/>
    </source>
</evidence>
<dbReference type="InterPro" id="IPR045090">
    <property type="entry name" value="Pept_M3A_M3B"/>
</dbReference>
<evidence type="ECO:0000256" key="5">
    <source>
        <dbReference type="ARBA" id="ARBA00022670"/>
    </source>
</evidence>
<evidence type="ECO:0000256" key="2">
    <source>
        <dbReference type="ARBA" id="ARBA00004305"/>
    </source>
</evidence>
<evidence type="ECO:0000256" key="1">
    <source>
        <dbReference type="ARBA" id="ARBA00000436"/>
    </source>
</evidence>
<dbReference type="AlphaFoldDB" id="M5G8N3"/>
<dbReference type="GO" id="GO:0046872">
    <property type="term" value="F:metal ion binding"/>
    <property type="evidence" value="ECO:0007669"/>
    <property type="project" value="UniProtKB-UniRule"/>
</dbReference>
<dbReference type="OrthoDB" id="17530at2759"/>
<dbReference type="Gene3D" id="1.10.1370.10">
    <property type="entry name" value="Neurolysin, domain 3"/>
    <property type="match status" value="1"/>
</dbReference>
<dbReference type="GeneID" id="63686059"/>
<dbReference type="GO" id="GO:0004222">
    <property type="term" value="F:metalloendopeptidase activity"/>
    <property type="evidence" value="ECO:0007669"/>
    <property type="project" value="UniProtKB-EC"/>
</dbReference>
<dbReference type="STRING" id="1858805.M5G8N3"/>
<comment type="similarity">
    <text evidence="3 13">Belongs to the peptidase M3 family.</text>
</comment>
<evidence type="ECO:0000256" key="9">
    <source>
        <dbReference type="ARBA" id="ARBA00022946"/>
    </source>
</evidence>
<dbReference type="Pfam" id="PF01432">
    <property type="entry name" value="Peptidase_M3"/>
    <property type="match status" value="1"/>
</dbReference>
<dbReference type="Gene3D" id="3.40.390.10">
    <property type="entry name" value="Collagenase (Catalytic Domain)"/>
    <property type="match status" value="1"/>
</dbReference>
<dbReference type="CDD" id="cd06457">
    <property type="entry name" value="M3A_MIP"/>
    <property type="match status" value="1"/>
</dbReference>
<dbReference type="GO" id="GO:0006518">
    <property type="term" value="P:peptide metabolic process"/>
    <property type="evidence" value="ECO:0007669"/>
    <property type="project" value="TreeGrafter"/>
</dbReference>
<feature type="domain" description="Peptidase M3A/M3B catalytic" evidence="14">
    <location>
        <begin position="210"/>
        <end position="673"/>
    </location>
</feature>
<evidence type="ECO:0000313" key="16">
    <source>
        <dbReference type="Proteomes" id="UP000030653"/>
    </source>
</evidence>
<accession>M5G8N3</accession>
<evidence type="ECO:0000256" key="6">
    <source>
        <dbReference type="ARBA" id="ARBA00022723"/>
    </source>
</evidence>
<evidence type="ECO:0000256" key="12">
    <source>
        <dbReference type="ARBA" id="ARBA00025208"/>
    </source>
</evidence>
<organism evidence="15 16">
    <name type="scientific">Dacryopinax primogenitus (strain DJM 731)</name>
    <name type="common">Brown rot fungus</name>
    <dbReference type="NCBI Taxonomy" id="1858805"/>
    <lineage>
        <taxon>Eukaryota</taxon>
        <taxon>Fungi</taxon>
        <taxon>Dikarya</taxon>
        <taxon>Basidiomycota</taxon>
        <taxon>Agaricomycotina</taxon>
        <taxon>Dacrymycetes</taxon>
        <taxon>Dacrymycetales</taxon>
        <taxon>Dacrymycetaceae</taxon>
        <taxon>Dacryopinax</taxon>
    </lineage>
</organism>
<dbReference type="InterPro" id="IPR001567">
    <property type="entry name" value="Pept_M3A_M3B_dom"/>
</dbReference>
<evidence type="ECO:0000256" key="10">
    <source>
        <dbReference type="ARBA" id="ARBA00023049"/>
    </source>
</evidence>
<sequence length="693" mass="77852">MSSPAAILELGERTLTRAKVLVTRAKQALGSRTELRRLVKTIDRLSDMLCIVIDTCELVRHAHPDPQVSKSATDVYEYLCSYLNMLNTDIELHNALRAYLMDSEILASTSWDEQQVARLFMYDFEKSGIHLPDDERRQVVELSDTIISLGAKFLHNSGQDRPPYDIGIELLDGMPPSYRREVMSASRSPWRRTLRVTPQSRAHFLITRFAPNEEARRRAFIAVNSSTPNQLATLESLLDARAQLAKLVGYTSYAEMALGNSMAKQPEHVLQFLRTLSEHHKPAAIRNIASIAYRKQLQLQMDFLPSLKPWDRDYYVQLLPHDSPSIPISSYFSLGTTVQGVSRLFTNLYGISLRPAAMAQGEVWHEGVRKLEVVDETEGVIGYVYLDPWTREGKAPGAAHYTVRCSRRVDDDDPLGDSIAAKSDAVDLVVPLEVPSVEMKGRAGKYQLPVIVLMFDIGSSRSLPSLLTWPEVQLVFHEMGHAIHSMIGRTDYHNVSGTRCATDFVELPSILMEHLLSSPACVALFAQHHRTGTPLPYEQLQKMITSLEQFAALDSHHQIMLATLDQILHSSKHEDSTTEWARLHETVGVLPYAPGTSWQTQFGHLYTYGATYYSYLFDRAIASRVFTTVFGGKEGTLDRSMGEKFKEKVLRWGGGKDPWKMIGEVLEDKVIAEGGEAAVIEVGKWGIGDDRHI</sequence>
<evidence type="ECO:0000259" key="14">
    <source>
        <dbReference type="Pfam" id="PF01432"/>
    </source>
</evidence>
<keyword evidence="5 13" id="KW-0645">Protease</keyword>
<keyword evidence="16" id="KW-1185">Reference proteome</keyword>
<keyword evidence="10 13" id="KW-0482">Metalloprotease</keyword>
<evidence type="ECO:0000256" key="8">
    <source>
        <dbReference type="ARBA" id="ARBA00022833"/>
    </source>
</evidence>
<reference evidence="15 16" key="1">
    <citation type="journal article" date="2012" name="Science">
        <title>The Paleozoic origin of enzymatic lignin decomposition reconstructed from 31 fungal genomes.</title>
        <authorList>
            <person name="Floudas D."/>
            <person name="Binder M."/>
            <person name="Riley R."/>
            <person name="Barry K."/>
            <person name="Blanchette R.A."/>
            <person name="Henrissat B."/>
            <person name="Martinez A.T."/>
            <person name="Otillar R."/>
            <person name="Spatafora J.W."/>
            <person name="Yadav J.S."/>
            <person name="Aerts A."/>
            <person name="Benoit I."/>
            <person name="Boyd A."/>
            <person name="Carlson A."/>
            <person name="Copeland A."/>
            <person name="Coutinho P.M."/>
            <person name="de Vries R.P."/>
            <person name="Ferreira P."/>
            <person name="Findley K."/>
            <person name="Foster B."/>
            <person name="Gaskell J."/>
            <person name="Glotzer D."/>
            <person name="Gorecki P."/>
            <person name="Heitman J."/>
            <person name="Hesse C."/>
            <person name="Hori C."/>
            <person name="Igarashi K."/>
            <person name="Jurgens J.A."/>
            <person name="Kallen N."/>
            <person name="Kersten P."/>
            <person name="Kohler A."/>
            <person name="Kuees U."/>
            <person name="Kumar T.K.A."/>
            <person name="Kuo A."/>
            <person name="LaButti K."/>
            <person name="Larrondo L.F."/>
            <person name="Lindquist E."/>
            <person name="Ling A."/>
            <person name="Lombard V."/>
            <person name="Lucas S."/>
            <person name="Lundell T."/>
            <person name="Martin R."/>
            <person name="McLaughlin D.J."/>
            <person name="Morgenstern I."/>
            <person name="Morin E."/>
            <person name="Murat C."/>
            <person name="Nagy L.G."/>
            <person name="Nolan M."/>
            <person name="Ohm R.A."/>
            <person name="Patyshakuliyeva A."/>
            <person name="Rokas A."/>
            <person name="Ruiz-Duenas F.J."/>
            <person name="Sabat G."/>
            <person name="Salamov A."/>
            <person name="Samejima M."/>
            <person name="Schmutz J."/>
            <person name="Slot J.C."/>
            <person name="St John F."/>
            <person name="Stenlid J."/>
            <person name="Sun H."/>
            <person name="Sun S."/>
            <person name="Syed K."/>
            <person name="Tsang A."/>
            <person name="Wiebenga A."/>
            <person name="Young D."/>
            <person name="Pisabarro A."/>
            <person name="Eastwood D.C."/>
            <person name="Martin F."/>
            <person name="Cullen D."/>
            <person name="Grigoriev I.V."/>
            <person name="Hibbett D.S."/>
        </authorList>
    </citation>
    <scope>NUCLEOTIDE SEQUENCE [LARGE SCALE GENOMIC DNA]</scope>
    <source>
        <strain evidence="15 16">DJM-731 SS1</strain>
    </source>
</reference>
<dbReference type="InterPro" id="IPR033851">
    <property type="entry name" value="M3A_MIP"/>
</dbReference>
<dbReference type="OMA" id="ALMFEYM"/>
<dbReference type="EC" id="3.4.24.59" evidence="4"/>
<dbReference type="FunFam" id="3.40.390.10:FF:000055">
    <property type="entry name" value="Related to mitochondrial intermediate peptidase"/>
    <property type="match status" value="1"/>
</dbReference>
<proteinExistence type="inferred from homology"/>
<dbReference type="RefSeq" id="XP_040631434.1">
    <property type="nucleotide sequence ID" value="XM_040770997.1"/>
</dbReference>
<dbReference type="PANTHER" id="PTHR11804:SF79">
    <property type="entry name" value="MITOCHONDRIAL INTERMEDIATE PEPTIDASE"/>
    <property type="match status" value="1"/>
</dbReference>
<evidence type="ECO:0000313" key="15">
    <source>
        <dbReference type="EMBL" id="EJU04540.1"/>
    </source>
</evidence>
<dbReference type="InterPro" id="IPR024079">
    <property type="entry name" value="MetalloPept_cat_dom_sf"/>
</dbReference>
<dbReference type="Proteomes" id="UP000030653">
    <property type="component" value="Unassembled WGS sequence"/>
</dbReference>
<name>M5G8N3_DACPD</name>
<keyword evidence="6 13" id="KW-0479">Metal-binding</keyword>
<dbReference type="HOGENOM" id="CLU_001805_0_0_1"/>
<comment type="cofactor">
    <cofactor evidence="13">
        <name>Zn(2+)</name>
        <dbReference type="ChEBI" id="CHEBI:29105"/>
    </cofactor>
    <text evidence="13">Binds 1 zinc ion.</text>
</comment>
<gene>
    <name evidence="15" type="ORF">DACRYDRAFT_13786</name>
</gene>
<evidence type="ECO:0000256" key="4">
    <source>
        <dbReference type="ARBA" id="ARBA00012441"/>
    </source>
</evidence>
<dbReference type="PANTHER" id="PTHR11804">
    <property type="entry name" value="PROTEASE M3 THIMET OLIGOPEPTIDASE-RELATED"/>
    <property type="match status" value="1"/>
</dbReference>
<evidence type="ECO:0000256" key="7">
    <source>
        <dbReference type="ARBA" id="ARBA00022801"/>
    </source>
</evidence>
<protein>
    <recommendedName>
        <fullName evidence="4">mitochondrial intermediate peptidase</fullName>
        <ecNumber evidence="4">3.4.24.59</ecNumber>
    </recommendedName>
</protein>
<keyword evidence="11" id="KW-0496">Mitochondrion</keyword>
<comment type="function">
    <text evidence="12">Cleaves proteins, imported into the mitochondrion, to their mature size. While most mitochondrial precursor proteins are processed to the mature form in one step by mitochondrial processing peptidase (MPP), the sequential cleavage by MIP of an octapeptide after initial processing by MPP is a required step for a subgroup of nuclear-encoded precursor proteins destined for the matrix or the inner membrane.</text>
</comment>
<dbReference type="EMBL" id="JH795857">
    <property type="protein sequence ID" value="EJU04540.1"/>
    <property type="molecule type" value="Genomic_DNA"/>
</dbReference>
<comment type="subcellular location">
    <subcellularLocation>
        <location evidence="2">Mitochondrion matrix</location>
    </subcellularLocation>
</comment>
<keyword evidence="8 13" id="KW-0862">Zinc</keyword>
<dbReference type="SUPFAM" id="SSF55486">
    <property type="entry name" value="Metalloproteases ('zincins'), catalytic domain"/>
    <property type="match status" value="1"/>
</dbReference>
<dbReference type="GO" id="GO:0006627">
    <property type="term" value="P:protein processing involved in protein targeting to mitochondrion"/>
    <property type="evidence" value="ECO:0007669"/>
    <property type="project" value="TreeGrafter"/>
</dbReference>
<evidence type="ECO:0000256" key="13">
    <source>
        <dbReference type="RuleBase" id="RU003435"/>
    </source>
</evidence>
<keyword evidence="7 13" id="KW-0378">Hydrolase</keyword>
<evidence type="ECO:0000256" key="3">
    <source>
        <dbReference type="ARBA" id="ARBA00006040"/>
    </source>
</evidence>
<comment type="catalytic activity">
    <reaction evidence="1">
        <text>Release of an N-terminal octapeptide as second stage of processing of some proteins imported into the mitochondrion.</text>
        <dbReference type="EC" id="3.4.24.59"/>
    </reaction>
</comment>
<keyword evidence="9" id="KW-0809">Transit peptide</keyword>